<dbReference type="SUPFAM" id="SSF55729">
    <property type="entry name" value="Acyl-CoA N-acyltransferases (Nat)"/>
    <property type="match status" value="1"/>
</dbReference>
<dbReference type="PANTHER" id="PTHR43792">
    <property type="entry name" value="GNAT FAMILY, PUTATIVE (AFU_ORTHOLOGUE AFUA_3G00765)-RELATED-RELATED"/>
    <property type="match status" value="1"/>
</dbReference>
<dbReference type="GO" id="GO:0016747">
    <property type="term" value="F:acyltransferase activity, transferring groups other than amino-acyl groups"/>
    <property type="evidence" value="ECO:0007669"/>
    <property type="project" value="InterPro"/>
</dbReference>
<evidence type="ECO:0000256" key="1">
    <source>
        <dbReference type="ARBA" id="ARBA00022679"/>
    </source>
</evidence>
<dbReference type="InterPro" id="IPR016181">
    <property type="entry name" value="Acyl_CoA_acyltransferase"/>
</dbReference>
<evidence type="ECO:0000313" key="6">
    <source>
        <dbReference type="Proteomes" id="UP000064137"/>
    </source>
</evidence>
<accession>A0A0U4VPX8</accession>
<sequence>MNFPPRIALADFELVWPQPRLAEAFAEALNWSYAEHRRFLGWAREHTTVAQARDSLLAARGAFTLAQGEKRYFLVRGDEMLGCLGLTPLEGGRRYEIGYWTHSRHAGQGHMTAALRHFVEGRGAAGLYLTTSAANAASQRLAERVGFRRIRVLENDREGPEGGRCATWVYELPPETKR</sequence>
<organism evidence="5 6">
    <name type="scientific">Pseudomonas oryzihabitans</name>
    <dbReference type="NCBI Taxonomy" id="47885"/>
    <lineage>
        <taxon>Bacteria</taxon>
        <taxon>Pseudomonadati</taxon>
        <taxon>Pseudomonadota</taxon>
        <taxon>Gammaproteobacteria</taxon>
        <taxon>Pseudomonadales</taxon>
        <taxon>Pseudomonadaceae</taxon>
        <taxon>Pseudomonas</taxon>
    </lineage>
</organism>
<dbReference type="PROSITE" id="PS51186">
    <property type="entry name" value="GNAT"/>
    <property type="match status" value="1"/>
</dbReference>
<keyword evidence="1 5" id="KW-0808">Transferase</keyword>
<feature type="domain" description="N-acetyltransferase" evidence="4">
    <location>
        <begin position="19"/>
        <end position="175"/>
    </location>
</feature>
<reference evidence="5 6" key="1">
    <citation type="submission" date="2016-01" db="EMBL/GenBank/DDBJ databases">
        <title>Annotation of Pseudomonas oryzihabitans USDA-ARS-USMARC-56511.</title>
        <authorList>
            <person name="Harhay G.P."/>
            <person name="Harhay D.M."/>
            <person name="Smith T.P.L."/>
            <person name="Bono J.L."/>
            <person name="Heaton M.P."/>
            <person name="Clawson M.L."/>
            <person name="Chitko-Mckown C.G."/>
            <person name="Capik S.F."/>
            <person name="DeDonder K.D."/>
            <person name="Apley M.D."/>
            <person name="Lubbers B.V."/>
            <person name="White B.J."/>
            <person name="Larson R.L."/>
        </authorList>
    </citation>
    <scope>NUCLEOTIDE SEQUENCE [LARGE SCALE GENOMIC DNA]</scope>
    <source>
        <strain evidence="5 6">USDA-ARS-USMARC-56511</strain>
    </source>
</reference>
<protein>
    <submittedName>
        <fullName evidence="5">GCN5 family acetyltransferase</fullName>
    </submittedName>
</protein>
<dbReference type="RefSeq" id="WP_059315445.1">
    <property type="nucleotide sequence ID" value="NZ_CP013987.1"/>
</dbReference>
<dbReference type="EMBL" id="CP013987">
    <property type="protein sequence ID" value="ALZ85280.1"/>
    <property type="molecule type" value="Genomic_DNA"/>
</dbReference>
<evidence type="ECO:0000256" key="2">
    <source>
        <dbReference type="ARBA" id="ARBA00023315"/>
    </source>
</evidence>
<evidence type="ECO:0000256" key="3">
    <source>
        <dbReference type="ARBA" id="ARBA00038502"/>
    </source>
</evidence>
<proteinExistence type="inferred from homology"/>
<dbReference type="Proteomes" id="UP000064137">
    <property type="component" value="Chromosome"/>
</dbReference>
<keyword evidence="2" id="KW-0012">Acyltransferase</keyword>
<dbReference type="Gene3D" id="3.40.630.30">
    <property type="match status" value="1"/>
</dbReference>
<dbReference type="KEGG" id="por:APT59_14160"/>
<evidence type="ECO:0000259" key="4">
    <source>
        <dbReference type="PROSITE" id="PS51186"/>
    </source>
</evidence>
<dbReference type="PANTHER" id="PTHR43792:SF8">
    <property type="entry name" value="[RIBOSOMAL PROTEIN US5]-ALANINE N-ACETYLTRANSFERASE"/>
    <property type="match status" value="1"/>
</dbReference>
<comment type="similarity">
    <text evidence="3">Belongs to the acetyltransferase family. RimJ subfamily.</text>
</comment>
<dbReference type="InterPro" id="IPR051531">
    <property type="entry name" value="N-acetyltransferase"/>
</dbReference>
<dbReference type="AlphaFoldDB" id="A0A0U4VPX8"/>
<dbReference type="Pfam" id="PF13302">
    <property type="entry name" value="Acetyltransf_3"/>
    <property type="match status" value="1"/>
</dbReference>
<evidence type="ECO:0000313" key="5">
    <source>
        <dbReference type="EMBL" id="ALZ85280.1"/>
    </source>
</evidence>
<name>A0A0U4VPX8_9PSED</name>
<dbReference type="OrthoDB" id="8913805at2"/>
<dbReference type="InterPro" id="IPR000182">
    <property type="entry name" value="GNAT_dom"/>
</dbReference>
<gene>
    <name evidence="5" type="ORF">APT59_14160</name>
</gene>